<dbReference type="OrthoDB" id="9786503at2"/>
<protein>
    <recommendedName>
        <fullName evidence="1">Thioredoxin reductase</fullName>
    </recommendedName>
</protein>
<evidence type="ECO:0000256" key="1">
    <source>
        <dbReference type="ARBA" id="ARBA00018719"/>
    </source>
</evidence>
<feature type="domain" description="FAD/NAD(P)-binding" evidence="4">
    <location>
        <begin position="6"/>
        <end position="288"/>
    </location>
</feature>
<organism evidence="5 6">
    <name type="scientific">Rhizobium lusitanum</name>
    <dbReference type="NCBI Taxonomy" id="293958"/>
    <lineage>
        <taxon>Bacteria</taxon>
        <taxon>Pseudomonadati</taxon>
        <taxon>Pseudomonadota</taxon>
        <taxon>Alphaproteobacteria</taxon>
        <taxon>Hyphomicrobiales</taxon>
        <taxon>Rhizobiaceae</taxon>
        <taxon>Rhizobium/Agrobacterium group</taxon>
        <taxon>Rhizobium</taxon>
    </lineage>
</organism>
<evidence type="ECO:0000313" key="5">
    <source>
        <dbReference type="EMBL" id="SCB40313.1"/>
    </source>
</evidence>
<sequence>MSDTTYDVIIIGGSYAGLSAALQLGRARRKVLIIDEGLRRNRFASHSHGFITQDGVDPAAIAAEARAQVTEYRTVEWVSGRADAAKRKVEVSSGVATFEVVLGEATYLSRRLILALGVRDILPEIEGLKERWGRSVFHCPYCHGYELDQGKIGVIAGSELSMHHALMLPDWGPTTFLLNQAFEPNADQLRALAARGVVIERVPVEAIKGHADVQLVDGRLLPFSGLFALAPFEVSTSIPQQLGLEMEQGPLGSIIKTDAQKQTSMPDVFACGDSARLMASVALAVGDGSLAGVSAHRSLMFGTIPHEYVRGTTGRIYRGR</sequence>
<dbReference type="InterPro" id="IPR023753">
    <property type="entry name" value="FAD/NAD-binding_dom"/>
</dbReference>
<dbReference type="GO" id="GO:0016491">
    <property type="term" value="F:oxidoreductase activity"/>
    <property type="evidence" value="ECO:0007669"/>
    <property type="project" value="UniProtKB-KW"/>
</dbReference>
<dbReference type="PANTHER" id="PTHR48105">
    <property type="entry name" value="THIOREDOXIN REDUCTASE 1-RELATED-RELATED"/>
    <property type="match status" value="1"/>
</dbReference>
<dbReference type="AlphaFoldDB" id="A0A1C3WJU8"/>
<dbReference type="PRINTS" id="PR00368">
    <property type="entry name" value="FADPNR"/>
</dbReference>
<proteinExistence type="predicted"/>
<dbReference type="Gene3D" id="3.50.50.60">
    <property type="entry name" value="FAD/NAD(P)-binding domain"/>
    <property type="match status" value="2"/>
</dbReference>
<dbReference type="InterPro" id="IPR036188">
    <property type="entry name" value="FAD/NAD-bd_sf"/>
</dbReference>
<accession>A0A1C3WJU8</accession>
<dbReference type="Proteomes" id="UP000199205">
    <property type="component" value="Unassembled WGS sequence"/>
</dbReference>
<dbReference type="Pfam" id="PF07992">
    <property type="entry name" value="Pyr_redox_2"/>
    <property type="match status" value="1"/>
</dbReference>
<keyword evidence="3" id="KW-0560">Oxidoreductase</keyword>
<evidence type="ECO:0000259" key="4">
    <source>
        <dbReference type="Pfam" id="PF07992"/>
    </source>
</evidence>
<name>A0A1C3WJU8_9HYPH</name>
<evidence type="ECO:0000313" key="6">
    <source>
        <dbReference type="Proteomes" id="UP000199205"/>
    </source>
</evidence>
<keyword evidence="2" id="KW-0285">Flavoprotein</keyword>
<dbReference type="SUPFAM" id="SSF51905">
    <property type="entry name" value="FAD/NAD(P)-binding domain"/>
    <property type="match status" value="1"/>
</dbReference>
<dbReference type="EMBL" id="FMAF01000012">
    <property type="protein sequence ID" value="SCB40313.1"/>
    <property type="molecule type" value="Genomic_DNA"/>
</dbReference>
<dbReference type="InterPro" id="IPR050097">
    <property type="entry name" value="Ferredoxin-NADP_redctase_2"/>
</dbReference>
<evidence type="ECO:0000256" key="3">
    <source>
        <dbReference type="ARBA" id="ARBA00023002"/>
    </source>
</evidence>
<evidence type="ECO:0000256" key="2">
    <source>
        <dbReference type="ARBA" id="ARBA00022630"/>
    </source>
</evidence>
<gene>
    <name evidence="5" type="ORF">GA0061101_112162</name>
</gene>
<dbReference type="PRINTS" id="PR00469">
    <property type="entry name" value="PNDRDTASEII"/>
</dbReference>
<dbReference type="RefSeq" id="WP_092575006.1">
    <property type="nucleotide sequence ID" value="NZ_FMAF01000012.1"/>
</dbReference>
<reference evidence="5 6" key="1">
    <citation type="submission" date="2016-08" db="EMBL/GenBank/DDBJ databases">
        <authorList>
            <person name="Seilhamer J.J."/>
        </authorList>
    </citation>
    <scope>NUCLEOTIDE SEQUENCE [LARGE SCALE GENOMIC DNA]</scope>
    <source>
        <strain evidence="5 6">P1-7</strain>
    </source>
</reference>